<proteinExistence type="inferred from homology"/>
<evidence type="ECO:0000256" key="2">
    <source>
        <dbReference type="ARBA" id="ARBA00023015"/>
    </source>
</evidence>
<dbReference type="Gene3D" id="3.40.190.10">
    <property type="entry name" value="Periplasmic binding protein-like II"/>
    <property type="match status" value="2"/>
</dbReference>
<comment type="caution">
    <text evidence="6">The sequence shown here is derived from an EMBL/GenBank/DDBJ whole genome shotgun (WGS) entry which is preliminary data.</text>
</comment>
<reference evidence="6 7" key="1">
    <citation type="submission" date="2021-11" db="EMBL/GenBank/DDBJ databases">
        <title>Draft genome sequence of Actinomycetospora sp. SF1 isolated from the rhizosphere soil.</title>
        <authorList>
            <person name="Duangmal K."/>
            <person name="Chantavorakit T."/>
        </authorList>
    </citation>
    <scope>NUCLEOTIDE SEQUENCE [LARGE SCALE GENOMIC DNA]</scope>
    <source>
        <strain evidence="6 7">TBRC 5722</strain>
    </source>
</reference>
<protein>
    <submittedName>
        <fullName evidence="6">LysR family substrate-binding domain-containing protein</fullName>
    </submittedName>
</protein>
<dbReference type="Proteomes" id="UP001199469">
    <property type="component" value="Unassembled WGS sequence"/>
</dbReference>
<feature type="domain" description="LysR substrate-binding" evidence="5">
    <location>
        <begin position="22"/>
        <end position="205"/>
    </location>
</feature>
<keyword evidence="7" id="KW-1185">Reference proteome</keyword>
<evidence type="ECO:0000256" key="4">
    <source>
        <dbReference type="ARBA" id="ARBA00023163"/>
    </source>
</evidence>
<evidence type="ECO:0000313" key="6">
    <source>
        <dbReference type="EMBL" id="MCD2197176.1"/>
    </source>
</evidence>
<dbReference type="PANTHER" id="PTHR30346:SF30">
    <property type="entry name" value="SMALL NEUTRAL PROTEASE REGULATORY PROTEIN"/>
    <property type="match status" value="1"/>
</dbReference>
<organism evidence="6 7">
    <name type="scientific">Actinomycetospora endophytica</name>
    <dbReference type="NCBI Taxonomy" id="2291215"/>
    <lineage>
        <taxon>Bacteria</taxon>
        <taxon>Bacillati</taxon>
        <taxon>Actinomycetota</taxon>
        <taxon>Actinomycetes</taxon>
        <taxon>Pseudonocardiales</taxon>
        <taxon>Pseudonocardiaceae</taxon>
        <taxon>Actinomycetospora</taxon>
    </lineage>
</organism>
<comment type="similarity">
    <text evidence="1">Belongs to the LysR transcriptional regulatory family.</text>
</comment>
<accession>A0ABS8PFY9</accession>
<sequence length="211" mass="22481">MPEARATIAAARRARDAATGHAELRVGYAEDLGTDLFTRAAAAVPPVHVVPVPMSSPEQLTALVEGRLDAGWAWEPELSAELASALVGREEAVIVLAADDPLADHAELDPTALSGRPLAVVPRSVNPWLHDRFVTGLRERGADVVATHEALRLDRLVPLVVSGVAFGITQRRSLAGGVPPGVVVRPLAGEPLLVEHRLVWRRDAPNALTRM</sequence>
<dbReference type="SUPFAM" id="SSF53850">
    <property type="entry name" value="Periplasmic binding protein-like II"/>
    <property type="match status" value="1"/>
</dbReference>
<evidence type="ECO:0000259" key="5">
    <source>
        <dbReference type="Pfam" id="PF03466"/>
    </source>
</evidence>
<gene>
    <name evidence="6" type="ORF">LQ327_27770</name>
</gene>
<dbReference type="EMBL" id="JAJNDB010000007">
    <property type="protein sequence ID" value="MCD2197176.1"/>
    <property type="molecule type" value="Genomic_DNA"/>
</dbReference>
<name>A0ABS8PFY9_9PSEU</name>
<evidence type="ECO:0000313" key="7">
    <source>
        <dbReference type="Proteomes" id="UP001199469"/>
    </source>
</evidence>
<evidence type="ECO:0000256" key="1">
    <source>
        <dbReference type="ARBA" id="ARBA00009437"/>
    </source>
</evidence>
<dbReference type="PANTHER" id="PTHR30346">
    <property type="entry name" value="TRANSCRIPTIONAL DUAL REGULATOR HCAR-RELATED"/>
    <property type="match status" value="1"/>
</dbReference>
<keyword evidence="3" id="KW-0238">DNA-binding</keyword>
<keyword evidence="2" id="KW-0805">Transcription regulation</keyword>
<dbReference type="InterPro" id="IPR005119">
    <property type="entry name" value="LysR_subst-bd"/>
</dbReference>
<dbReference type="CDD" id="cd08414">
    <property type="entry name" value="PBP2_LTTR_aromatics_like"/>
    <property type="match status" value="1"/>
</dbReference>
<dbReference type="Pfam" id="PF03466">
    <property type="entry name" value="LysR_substrate"/>
    <property type="match status" value="1"/>
</dbReference>
<evidence type="ECO:0000256" key="3">
    <source>
        <dbReference type="ARBA" id="ARBA00023125"/>
    </source>
</evidence>
<keyword evidence="4" id="KW-0804">Transcription</keyword>